<keyword evidence="2" id="KW-1185">Reference proteome</keyword>
<evidence type="ECO:0000313" key="1">
    <source>
        <dbReference type="EMBL" id="PWH85471.1"/>
    </source>
</evidence>
<reference evidence="1 2" key="1">
    <citation type="submission" date="2018-05" db="EMBL/GenBank/DDBJ databases">
        <title>Brumimicrobium oceani sp. nov., isolated from coastal sediment.</title>
        <authorList>
            <person name="Kou Y."/>
        </authorList>
    </citation>
    <scope>NUCLEOTIDE SEQUENCE [LARGE SCALE GENOMIC DNA]</scope>
    <source>
        <strain evidence="1 2">C305</strain>
    </source>
</reference>
<dbReference type="OrthoDB" id="1467463at2"/>
<accession>A0A2U2XCN9</accession>
<dbReference type="RefSeq" id="WP_109359552.1">
    <property type="nucleotide sequence ID" value="NZ_QFRJ01000006.1"/>
</dbReference>
<proteinExistence type="predicted"/>
<organism evidence="1 2">
    <name type="scientific">Brumimicrobium oceani</name>
    <dbReference type="NCBI Taxonomy" id="2100725"/>
    <lineage>
        <taxon>Bacteria</taxon>
        <taxon>Pseudomonadati</taxon>
        <taxon>Bacteroidota</taxon>
        <taxon>Flavobacteriia</taxon>
        <taxon>Flavobacteriales</taxon>
        <taxon>Crocinitomicaceae</taxon>
        <taxon>Brumimicrobium</taxon>
    </lineage>
</organism>
<dbReference type="PROSITE" id="PS51257">
    <property type="entry name" value="PROKAR_LIPOPROTEIN"/>
    <property type="match status" value="1"/>
</dbReference>
<reference evidence="1 2" key="2">
    <citation type="submission" date="2018-05" db="EMBL/GenBank/DDBJ databases">
        <authorList>
            <person name="Lanie J.A."/>
            <person name="Ng W.-L."/>
            <person name="Kazmierczak K.M."/>
            <person name="Andrzejewski T.M."/>
            <person name="Davidsen T.M."/>
            <person name="Wayne K.J."/>
            <person name="Tettelin H."/>
            <person name="Glass J.I."/>
            <person name="Rusch D."/>
            <person name="Podicherti R."/>
            <person name="Tsui H.-C.T."/>
            <person name="Winkler M.E."/>
        </authorList>
    </citation>
    <scope>NUCLEOTIDE SEQUENCE [LARGE SCALE GENOMIC DNA]</scope>
    <source>
        <strain evidence="1 2">C305</strain>
    </source>
</reference>
<gene>
    <name evidence="1" type="ORF">DIT68_09450</name>
</gene>
<name>A0A2U2XCN9_9FLAO</name>
<evidence type="ECO:0000313" key="2">
    <source>
        <dbReference type="Proteomes" id="UP000245370"/>
    </source>
</evidence>
<protein>
    <submittedName>
        <fullName evidence="1">Uncharacterized protein</fullName>
    </submittedName>
</protein>
<sequence length="144" mass="16010">MKKLFFITLLLIFITSCKKCDPSNSTGGIVIEDAIVRVFGYEEGQNFITEASDYDKTIEVSFDGGINYKPVDFSNFSVFSLQTTASCSSGYDRTVVLNKADTTVNYTVTITECPTCKTSATINNWVLTKVVPAFYEESFSIKRP</sequence>
<dbReference type="Proteomes" id="UP000245370">
    <property type="component" value="Unassembled WGS sequence"/>
</dbReference>
<dbReference type="AlphaFoldDB" id="A0A2U2XCN9"/>
<comment type="caution">
    <text evidence="1">The sequence shown here is derived from an EMBL/GenBank/DDBJ whole genome shotgun (WGS) entry which is preliminary data.</text>
</comment>
<dbReference type="EMBL" id="QFRJ01000006">
    <property type="protein sequence ID" value="PWH85471.1"/>
    <property type="molecule type" value="Genomic_DNA"/>
</dbReference>